<keyword evidence="3 10" id="KW-0963">Cytoplasm</keyword>
<keyword evidence="5 10" id="KW-0378">Hydrolase</keyword>
<gene>
    <name evidence="13" type="ORF">AYI68_g8055</name>
</gene>
<comment type="subcellular location">
    <subcellularLocation>
        <location evidence="10">Nucleus</location>
    </subcellularLocation>
    <subcellularLocation>
        <location evidence="10">Cytoplasm</location>
    </subcellularLocation>
</comment>
<dbReference type="GO" id="GO:0034727">
    <property type="term" value="P:piecemeal microautophagy of the nucleus"/>
    <property type="evidence" value="ECO:0007669"/>
    <property type="project" value="TreeGrafter"/>
</dbReference>
<evidence type="ECO:0000313" key="14">
    <source>
        <dbReference type="Proteomes" id="UP000187455"/>
    </source>
</evidence>
<feature type="compositionally biased region" description="Polar residues" evidence="11">
    <location>
        <begin position="14"/>
        <end position="35"/>
    </location>
</feature>
<dbReference type="AlphaFoldDB" id="A0A1R0GM03"/>
<dbReference type="GO" id="GO:0015031">
    <property type="term" value="P:protein transport"/>
    <property type="evidence" value="ECO:0007669"/>
    <property type="project" value="UniProtKB-KW"/>
</dbReference>
<dbReference type="GO" id="GO:0016485">
    <property type="term" value="P:protein processing"/>
    <property type="evidence" value="ECO:0007669"/>
    <property type="project" value="TreeGrafter"/>
</dbReference>
<comment type="function">
    <text evidence="10">Required for selective autophagic degradation of the nucleus (nucleophagy) as well as for mitophagy which contributes to regulate mitochondrial quantity and quality by eliminating the mitochondria to a basal level to fulfill cellular energy requirements and preventing excess ROS production.</text>
</comment>
<evidence type="ECO:0000256" key="6">
    <source>
        <dbReference type="ARBA" id="ARBA00022807"/>
    </source>
</evidence>
<evidence type="ECO:0000256" key="7">
    <source>
        <dbReference type="ARBA" id="ARBA00022927"/>
    </source>
</evidence>
<evidence type="ECO:0000256" key="3">
    <source>
        <dbReference type="ARBA" id="ARBA00022490"/>
    </source>
</evidence>
<evidence type="ECO:0000256" key="4">
    <source>
        <dbReference type="ARBA" id="ARBA00022670"/>
    </source>
</evidence>
<dbReference type="PANTHER" id="PTHR22624:SF49">
    <property type="entry name" value="CYSTEINE PROTEASE"/>
    <property type="match status" value="1"/>
</dbReference>
<evidence type="ECO:0000256" key="2">
    <source>
        <dbReference type="ARBA" id="ARBA00022448"/>
    </source>
</evidence>
<dbReference type="GO" id="GO:0005634">
    <property type="term" value="C:nucleus"/>
    <property type="evidence" value="ECO:0007669"/>
    <property type="project" value="UniProtKB-SubCell"/>
</dbReference>
<comment type="caution">
    <text evidence="13">The sequence shown here is derived from an EMBL/GenBank/DDBJ whole genome shotgun (WGS) entry which is preliminary data.</text>
</comment>
<dbReference type="Proteomes" id="UP000187455">
    <property type="component" value="Unassembled WGS sequence"/>
</dbReference>
<comment type="catalytic activity">
    <reaction evidence="9">
        <text>[protein]-C-terminal L-amino acid-glycyl-phosphatidylethanolamide + H2O = [protein]-C-terminal L-amino acid-glycine + a 1,2-diacyl-sn-glycero-3-phosphoethanolamine</text>
        <dbReference type="Rhea" id="RHEA:67548"/>
        <dbReference type="Rhea" id="RHEA-COMP:17323"/>
        <dbReference type="Rhea" id="RHEA-COMP:17324"/>
        <dbReference type="ChEBI" id="CHEBI:15377"/>
        <dbReference type="ChEBI" id="CHEBI:64612"/>
        <dbReference type="ChEBI" id="CHEBI:172940"/>
        <dbReference type="ChEBI" id="CHEBI:172941"/>
    </reaction>
    <physiologicalReaction direction="left-to-right" evidence="9">
        <dbReference type="Rhea" id="RHEA:67549"/>
    </physiologicalReaction>
</comment>
<keyword evidence="2" id="KW-0813">Transport</keyword>
<keyword evidence="10" id="KW-0539">Nucleus</keyword>
<dbReference type="OrthoDB" id="2960936at2759"/>
<dbReference type="GO" id="GO:0005737">
    <property type="term" value="C:cytoplasm"/>
    <property type="evidence" value="ECO:0007669"/>
    <property type="project" value="UniProtKB-SubCell"/>
</dbReference>
<dbReference type="PANTHER" id="PTHR22624">
    <property type="entry name" value="CYSTEINE PROTEASE ATG4"/>
    <property type="match status" value="1"/>
</dbReference>
<comment type="similarity">
    <text evidence="1 10">Belongs to the peptidase C54 family.</text>
</comment>
<evidence type="ECO:0000256" key="9">
    <source>
        <dbReference type="ARBA" id="ARBA00029362"/>
    </source>
</evidence>
<name>A0A1R0GM03_9FUNG</name>
<evidence type="ECO:0000256" key="8">
    <source>
        <dbReference type="ARBA" id="ARBA00023006"/>
    </source>
</evidence>
<sequence>MSTSKPIYNKSESEIASSEPNGNAQSQDRNIPTGNAISSEENVMRNLFNNIAVDVAYLKSKVVNSVREYYTTTTESLYSILDGRYNGISSDKIWLLGSEYPRIKTNLSGSTTPTINIDGSVISGSGLASEIPESAALSSSLLNLNLQTEVTSGQANDYSNPKTPIVPGNAALINSHEDFLADFQSLIWCTYRQVLKASDDLEFSSDYGWGCMLRAGQSLVAHTLQRHYFDFRIEWENIEKRIRYLKILELFLDDADVSSIFSIYNMARAGKNQGKHAGDWFGPNGTAKIIQSLGSDQRIPINIYTTSDGVVNLSDFVNGDIRESSENSDRISFVNCSMDPTLILIVTRLGIDRINPIYYNLISECLSSPLSVGIAGGKPSSALYFVGKDGDDLIYLDPHYTRPSIQRKNLHDYTESDVESYRCSTPRKVSLSRVDPCMFIGFYVKDICDLEDFCNSIDLIVDSKISGTISISFGTSKSIGEFIHPSDALSYPSGGEHELGDNLGVISGSDDEFI</sequence>
<keyword evidence="7" id="KW-0653">Protein transport</keyword>
<dbReference type="Pfam" id="PF03416">
    <property type="entry name" value="Peptidase_C54"/>
    <property type="match status" value="1"/>
</dbReference>
<feature type="region of interest" description="Disordered" evidence="11">
    <location>
        <begin position="1"/>
        <end position="35"/>
    </location>
</feature>
<dbReference type="SUPFAM" id="SSF54001">
    <property type="entry name" value="Cysteine proteinases"/>
    <property type="match status" value="1"/>
</dbReference>
<evidence type="ECO:0000256" key="5">
    <source>
        <dbReference type="ARBA" id="ARBA00022801"/>
    </source>
</evidence>
<dbReference type="STRING" id="133383.A0A1R0GM03"/>
<evidence type="ECO:0000256" key="10">
    <source>
        <dbReference type="RuleBase" id="RU363115"/>
    </source>
</evidence>
<organism evidence="13 14">
    <name type="scientific">Smittium mucronatum</name>
    <dbReference type="NCBI Taxonomy" id="133383"/>
    <lineage>
        <taxon>Eukaryota</taxon>
        <taxon>Fungi</taxon>
        <taxon>Fungi incertae sedis</taxon>
        <taxon>Zoopagomycota</taxon>
        <taxon>Kickxellomycotina</taxon>
        <taxon>Harpellomycetes</taxon>
        <taxon>Harpellales</taxon>
        <taxon>Legeriomycetaceae</taxon>
        <taxon>Smittium</taxon>
    </lineage>
</organism>
<dbReference type="GO" id="GO:0004197">
    <property type="term" value="F:cysteine-type endopeptidase activity"/>
    <property type="evidence" value="ECO:0007669"/>
    <property type="project" value="TreeGrafter"/>
</dbReference>
<protein>
    <recommendedName>
        <fullName evidence="10">Cysteine protease</fullName>
        <ecNumber evidence="10">3.4.22.-</ecNumber>
    </recommendedName>
</protein>
<dbReference type="EC" id="3.4.22.-" evidence="10"/>
<feature type="domain" description="Peptidase C54 catalytic" evidence="12">
    <location>
        <begin position="177"/>
        <end position="455"/>
    </location>
</feature>
<evidence type="ECO:0000259" key="12">
    <source>
        <dbReference type="Pfam" id="PF03416"/>
    </source>
</evidence>
<keyword evidence="14" id="KW-1185">Reference proteome</keyword>
<evidence type="ECO:0000256" key="11">
    <source>
        <dbReference type="SAM" id="MobiDB-lite"/>
    </source>
</evidence>
<dbReference type="GO" id="GO:0000045">
    <property type="term" value="P:autophagosome assembly"/>
    <property type="evidence" value="ECO:0007669"/>
    <property type="project" value="TreeGrafter"/>
</dbReference>
<reference evidence="13 14" key="1">
    <citation type="journal article" date="2016" name="Mol. Biol. Evol.">
        <title>Genome-Wide Survey of Gut Fungi (Harpellales) Reveals the First Horizontally Transferred Ubiquitin Gene from a Mosquito Host.</title>
        <authorList>
            <person name="Wang Y."/>
            <person name="White M.M."/>
            <person name="Kvist S."/>
            <person name="Moncalvo J.M."/>
        </authorList>
    </citation>
    <scope>NUCLEOTIDE SEQUENCE [LARGE SCALE GENOMIC DNA]</scope>
    <source>
        <strain evidence="13 14">ALG-7-W6</strain>
    </source>
</reference>
<dbReference type="GO" id="GO:0000423">
    <property type="term" value="P:mitophagy"/>
    <property type="evidence" value="ECO:0007669"/>
    <property type="project" value="TreeGrafter"/>
</dbReference>
<accession>A0A1R0GM03</accession>
<proteinExistence type="inferred from homology"/>
<dbReference type="InterPro" id="IPR005078">
    <property type="entry name" value="Peptidase_C54"/>
</dbReference>
<dbReference type="EMBL" id="LSSL01007582">
    <property type="protein sequence ID" value="OLY77907.1"/>
    <property type="molecule type" value="Genomic_DNA"/>
</dbReference>
<keyword evidence="4 10" id="KW-0645">Protease</keyword>
<keyword evidence="8" id="KW-0072">Autophagy</keyword>
<dbReference type="GO" id="GO:0035973">
    <property type="term" value="P:aggrephagy"/>
    <property type="evidence" value="ECO:0007669"/>
    <property type="project" value="TreeGrafter"/>
</dbReference>
<keyword evidence="6" id="KW-0788">Thiol protease</keyword>
<dbReference type="InterPro" id="IPR038765">
    <property type="entry name" value="Papain-like_cys_pep_sf"/>
</dbReference>
<evidence type="ECO:0000256" key="1">
    <source>
        <dbReference type="ARBA" id="ARBA00010958"/>
    </source>
</evidence>
<dbReference type="GO" id="GO:0019786">
    <property type="term" value="F:protein-phosphatidylethanolamide deconjugating activity"/>
    <property type="evidence" value="ECO:0007669"/>
    <property type="project" value="InterPro"/>
</dbReference>
<dbReference type="InterPro" id="IPR046792">
    <property type="entry name" value="Peptidase_C54_cat"/>
</dbReference>
<evidence type="ECO:0000313" key="13">
    <source>
        <dbReference type="EMBL" id="OLY77907.1"/>
    </source>
</evidence>